<evidence type="ECO:0000256" key="6">
    <source>
        <dbReference type="ARBA" id="ARBA00023054"/>
    </source>
</evidence>
<feature type="domain" description="Autophagy-related protein 11 C-terminal" evidence="11">
    <location>
        <begin position="1124"/>
        <end position="1283"/>
    </location>
</feature>
<keyword evidence="3 7" id="KW-0813">Transport</keyword>
<feature type="compositionally biased region" description="Low complexity" evidence="9">
    <location>
        <begin position="1336"/>
        <end position="1350"/>
    </location>
</feature>
<comment type="function">
    <text evidence="7">Involved in cytoplasm to vacuole transport (Cvt), pexophagy, mitophagy and nucleophagy. Recruits mitochondria for their selective degradation via autophagy (mitophagy) during starvation. Works as scaffold proteins that recruit ATG proteins to the pre-autophagosome (PAS), the site of vesicle/autophagosome formation. Required for the Cvt vesicles completion.</text>
</comment>
<dbReference type="InterPro" id="IPR040040">
    <property type="entry name" value="ATG11"/>
</dbReference>
<evidence type="ECO:0000256" key="7">
    <source>
        <dbReference type="RuleBase" id="RU367075"/>
    </source>
</evidence>
<sequence length="1557" mass="172976">MSLQLYIGHSGQSLAVDTTRITTLEALRAFVAARADIQPQRQVLLTIKGKSVRPQTLLTEEELYVFDSSLLSSASSADLSRNAVHVDLPALLDAGNPPDTIVNHTDLQSWQTLFHKRLDWAKRHREQCASLSVLAQQSLVQQQVIQRGLGVALDSLQLHLKSAEQKQTAASSWADELLADQERRMNTWERDSGILHSISARADFARFVQYNQASMQGPQETSLETFLPYEQVQTAANQASRAMTDFKRRLAGMRTTLAGAKEQSEELMNAAEQMHDTSSMEASMEPDKLMEEIDILLRKITSDDNHVSSLQRTTQSASQASKMALLHTRNYLPNLQEYASEMNDLVRKNVDKRNNTAKICMQHMQTLSRIESHLSKVLADVKALDVTQEDQQAFNTLNIASRLPYVYGSLLIEAVRRREWAEKMKKDSSTLAEEMATYQEEESRRRQRWLNSIDDVIQPELVKSKAFGIEVNLQSELDQWPSVVRQEIEEYIASLTTLPIAEEVTRELTLAMRTLDQPTRKQIKHAKAFRAGSVHEAAFGTTSLALRGDDEFKVLRDANTKLEEELRGQKSRVRKLEDLLHRQTALNRVVSGDVFTPQMELVSRADSPSPSPSPGIRRVSEDFRPGSARSRRTSSNQGGEEKRLARRVVMLEAELQSQKEVNASLEKDAAERSQAHETGRLKMEEAESIKKDIMSNMEAQGREFATERRGLEQELAHVRARVEELEDELDRILGSRDQERGGADARTRALEEEITRARSDYDNVQKERTKNVEDMRQKWLAEQDRSAVLENQLRDIMAAKETVERKLRTTQARLDEHQSAERDNMASLTAAHLHLDTTSPVPEAYTALVSALEDLARRSALHARDLAEAVEMAKSENESLLSQHQARTSEMTEVRTQCDELEAELARAKEKSAAASAKANSLASQLDDEREQLRSLRRKFAEGETGADALRHRVDEQEEQVGRLLEQLAESKSHVNSLDVELMRIQTKHNAAETAANAAKARLDIRSARAKEMTIRLFAQNARLMRLLETLGFAVSHKDGQMFIERASKVAGASTTLTEPSQILSRAVSYSSPPGRKVSDPASEPDYSLSFLHWMDLANQSAEDSAWDQLLSNLSLFSTDVFSDAIAKRLRDFEYTARKFRLESRNASAKATRFSQDASQKLAVRDFKEGDLALFLPTKGKAVGAWAAFNINAPHHFLRERENMSLGKREWLVARITKVEERVVDLSRSMRSTKAEDGGDRRSLLSGHGEGSGEATTDKDSILENDNPFELSDGLTWYLVHATEERGGAPIAPSAGKVTVQASVANANAERSNARRLGDGDLESPGVRDLKEKLGKSLSSRRSSSTSKRSVTAGSVKGVPITAPGIISPQPVNDTGRSPSSTNLSPPGSAVQSGPSSLLTAGLGLLSPRSVSDGRLALGSGGDSGGKGSSAAQERDKARHSSLALVPPTITDKVTASLPSLPRTPAKHPQPLATDRDRGAGRVPASAPPKQRAAPGQQNHITPTKHGKQRSASTARAEGRRREEEYRHGEGKREDAWAEDRGEEGRWKRLWSLDYGH</sequence>
<dbReference type="InterPro" id="IPR019460">
    <property type="entry name" value="Atg11_C"/>
</dbReference>
<dbReference type="GO" id="GO:0000045">
    <property type="term" value="P:autophagosome assembly"/>
    <property type="evidence" value="ECO:0007669"/>
    <property type="project" value="UniProtKB-UniRule"/>
</dbReference>
<feature type="compositionally biased region" description="Basic and acidic residues" evidence="9">
    <location>
        <begin position="1233"/>
        <end position="1243"/>
    </location>
</feature>
<feature type="domain" description="Autophagy protein ATG17-like" evidence="10">
    <location>
        <begin position="108"/>
        <end position="456"/>
    </location>
</feature>
<proteinExistence type="inferred from homology"/>
<feature type="compositionally biased region" description="Basic and acidic residues" evidence="9">
    <location>
        <begin position="1517"/>
        <end position="1543"/>
    </location>
</feature>
<organism evidence="12 13">
    <name type="scientific">Myriangium duriaei CBS 260.36</name>
    <dbReference type="NCBI Taxonomy" id="1168546"/>
    <lineage>
        <taxon>Eukaryota</taxon>
        <taxon>Fungi</taxon>
        <taxon>Dikarya</taxon>
        <taxon>Ascomycota</taxon>
        <taxon>Pezizomycotina</taxon>
        <taxon>Dothideomycetes</taxon>
        <taxon>Dothideomycetidae</taxon>
        <taxon>Myriangiales</taxon>
        <taxon>Myriangiaceae</taxon>
        <taxon>Myriangium</taxon>
    </lineage>
</organism>
<dbReference type="GO" id="GO:0005774">
    <property type="term" value="C:vacuolar membrane"/>
    <property type="evidence" value="ECO:0007669"/>
    <property type="project" value="UniProtKB-SubCell"/>
</dbReference>
<feature type="compositionally biased region" description="Low complexity" evidence="9">
    <location>
        <begin position="1393"/>
        <end position="1418"/>
    </location>
</feature>
<dbReference type="GO" id="GO:0034045">
    <property type="term" value="C:phagophore assembly site membrane"/>
    <property type="evidence" value="ECO:0007669"/>
    <property type="project" value="UniProtKB-SubCell"/>
</dbReference>
<keyword evidence="6 8" id="KW-0175">Coiled coil</keyword>
<comment type="caution">
    <text evidence="12">The sequence shown here is derived from an EMBL/GenBank/DDBJ whole genome shotgun (WGS) entry which is preliminary data.</text>
</comment>
<protein>
    <recommendedName>
        <fullName evidence="2 7">Autophagy-related protein 11</fullName>
    </recommendedName>
</protein>
<dbReference type="Pfam" id="PF04108">
    <property type="entry name" value="ATG17_like"/>
    <property type="match status" value="1"/>
</dbReference>
<dbReference type="GO" id="GO:1903599">
    <property type="term" value="P:positive regulation of autophagy of mitochondrion"/>
    <property type="evidence" value="ECO:0007669"/>
    <property type="project" value="UniProtKB-UniRule"/>
</dbReference>
<feature type="region of interest" description="Disordered" evidence="9">
    <location>
        <begin position="877"/>
        <end position="896"/>
    </location>
</feature>
<dbReference type="GO" id="GO:0015031">
    <property type="term" value="P:protein transport"/>
    <property type="evidence" value="ECO:0007669"/>
    <property type="project" value="UniProtKB-KW"/>
</dbReference>
<feature type="compositionally biased region" description="Gly residues" evidence="9">
    <location>
        <begin position="1419"/>
        <end position="1428"/>
    </location>
</feature>
<dbReference type="SUPFAM" id="SSF57997">
    <property type="entry name" value="Tropomyosin"/>
    <property type="match status" value="1"/>
</dbReference>
<evidence type="ECO:0000256" key="2">
    <source>
        <dbReference type="ARBA" id="ARBA00013804"/>
    </source>
</evidence>
<feature type="region of interest" description="Disordered" evidence="9">
    <location>
        <begin position="1309"/>
        <end position="1543"/>
    </location>
</feature>
<evidence type="ECO:0000259" key="10">
    <source>
        <dbReference type="Pfam" id="PF04108"/>
    </source>
</evidence>
<evidence type="ECO:0000313" key="12">
    <source>
        <dbReference type="EMBL" id="KAF2153732.1"/>
    </source>
</evidence>
<evidence type="ECO:0000256" key="8">
    <source>
        <dbReference type="SAM" id="Coils"/>
    </source>
</evidence>
<comment type="similarity">
    <text evidence="1 7">Belongs to the ATG11 family.</text>
</comment>
<dbReference type="Pfam" id="PF10377">
    <property type="entry name" value="ATG11"/>
    <property type="match status" value="1"/>
</dbReference>
<dbReference type="GO" id="GO:1990316">
    <property type="term" value="C:Atg1/ULK1 kinase complex"/>
    <property type="evidence" value="ECO:0007669"/>
    <property type="project" value="TreeGrafter"/>
</dbReference>
<dbReference type="PANTHER" id="PTHR13222">
    <property type="entry name" value="RB1-INDUCIBLE COILED-COIL"/>
    <property type="match status" value="1"/>
</dbReference>
<name>A0A9P4MHZ5_9PEZI</name>
<dbReference type="GO" id="GO:0034727">
    <property type="term" value="P:piecemeal microautophagy of the nucleus"/>
    <property type="evidence" value="ECO:0007669"/>
    <property type="project" value="TreeGrafter"/>
</dbReference>
<dbReference type="GO" id="GO:0000422">
    <property type="term" value="P:autophagy of mitochondrion"/>
    <property type="evidence" value="ECO:0007669"/>
    <property type="project" value="TreeGrafter"/>
</dbReference>
<feature type="region of interest" description="Disordered" evidence="9">
    <location>
        <begin position="660"/>
        <end position="679"/>
    </location>
</feature>
<keyword evidence="7" id="KW-0926">Vacuole</keyword>
<dbReference type="Proteomes" id="UP000799439">
    <property type="component" value="Unassembled WGS sequence"/>
</dbReference>
<evidence type="ECO:0000256" key="5">
    <source>
        <dbReference type="ARBA" id="ARBA00023006"/>
    </source>
</evidence>
<dbReference type="PANTHER" id="PTHR13222:SF1">
    <property type="entry name" value="RB1-INDUCIBLE COILED-COIL PROTEIN 1"/>
    <property type="match status" value="1"/>
</dbReference>
<feature type="compositionally biased region" description="Basic and acidic residues" evidence="9">
    <location>
        <begin position="665"/>
        <end position="679"/>
    </location>
</feature>
<dbReference type="GO" id="GO:0019901">
    <property type="term" value="F:protein kinase binding"/>
    <property type="evidence" value="ECO:0007669"/>
    <property type="project" value="TreeGrafter"/>
</dbReference>
<evidence type="ECO:0000256" key="4">
    <source>
        <dbReference type="ARBA" id="ARBA00022927"/>
    </source>
</evidence>
<evidence type="ECO:0000256" key="1">
    <source>
        <dbReference type="ARBA" id="ARBA00009729"/>
    </source>
</evidence>
<keyword evidence="7" id="KW-0472">Membrane</keyword>
<keyword evidence="5 7" id="KW-0072">Autophagy</keyword>
<comment type="subunit">
    <text evidence="7">Homodimer.</text>
</comment>
<keyword evidence="4 7" id="KW-0653">Protein transport</keyword>
<dbReference type="GO" id="GO:0060090">
    <property type="term" value="F:molecular adaptor activity"/>
    <property type="evidence" value="ECO:0007669"/>
    <property type="project" value="TreeGrafter"/>
</dbReference>
<accession>A0A9P4MHZ5</accession>
<feature type="compositionally biased region" description="Basic and acidic residues" evidence="9">
    <location>
        <begin position="1326"/>
        <end position="1335"/>
    </location>
</feature>
<feature type="compositionally biased region" description="Polar residues" evidence="9">
    <location>
        <begin position="1370"/>
        <end position="1392"/>
    </location>
</feature>
<gene>
    <name evidence="12" type="ORF">K461DRAFT_266856</name>
</gene>
<feature type="compositionally biased region" description="Polar residues" evidence="9">
    <location>
        <begin position="878"/>
        <end position="889"/>
    </location>
</feature>
<evidence type="ECO:0000313" key="13">
    <source>
        <dbReference type="Proteomes" id="UP000799439"/>
    </source>
</evidence>
<dbReference type="InterPro" id="IPR045326">
    <property type="entry name" value="ATG17-like_dom"/>
</dbReference>
<keyword evidence="13" id="KW-1185">Reference proteome</keyword>
<feature type="coiled-coil region" evidence="8">
    <location>
        <begin position="552"/>
        <end position="579"/>
    </location>
</feature>
<dbReference type="OrthoDB" id="447953at2759"/>
<feature type="coiled-coil region" evidence="8">
    <location>
        <begin position="708"/>
        <end position="820"/>
    </location>
</feature>
<dbReference type="GO" id="GO:0061709">
    <property type="term" value="P:reticulophagy"/>
    <property type="evidence" value="ECO:0007669"/>
    <property type="project" value="TreeGrafter"/>
</dbReference>
<feature type="region of interest" description="Disordered" evidence="9">
    <location>
        <begin position="602"/>
        <end position="644"/>
    </location>
</feature>
<feature type="region of interest" description="Disordered" evidence="9">
    <location>
        <begin position="1229"/>
        <end position="1265"/>
    </location>
</feature>
<dbReference type="EMBL" id="ML996084">
    <property type="protein sequence ID" value="KAF2153732.1"/>
    <property type="molecule type" value="Genomic_DNA"/>
</dbReference>
<evidence type="ECO:0000259" key="11">
    <source>
        <dbReference type="Pfam" id="PF10377"/>
    </source>
</evidence>
<comment type="subcellular location">
    <subcellularLocation>
        <location evidence="7">Preautophagosomal structure membrane</location>
        <topology evidence="7">Peripheral membrane protein</topology>
    </subcellularLocation>
    <subcellularLocation>
        <location evidence="7">Vacuole membrane</location>
        <topology evidence="7">Peripheral membrane protein</topology>
    </subcellularLocation>
    <text evidence="7">During pexophagy, accumulates in the vacuolar membrane region, where the peroxisomes contact the vacuole.</text>
</comment>
<dbReference type="GO" id="GO:0034517">
    <property type="term" value="P:ribophagy"/>
    <property type="evidence" value="ECO:0007669"/>
    <property type="project" value="TreeGrafter"/>
</dbReference>
<reference evidence="12" key="1">
    <citation type="journal article" date="2020" name="Stud. Mycol.">
        <title>101 Dothideomycetes genomes: a test case for predicting lifestyles and emergence of pathogens.</title>
        <authorList>
            <person name="Haridas S."/>
            <person name="Albert R."/>
            <person name="Binder M."/>
            <person name="Bloem J."/>
            <person name="Labutti K."/>
            <person name="Salamov A."/>
            <person name="Andreopoulos B."/>
            <person name="Baker S."/>
            <person name="Barry K."/>
            <person name="Bills G."/>
            <person name="Bluhm B."/>
            <person name="Cannon C."/>
            <person name="Castanera R."/>
            <person name="Culley D."/>
            <person name="Daum C."/>
            <person name="Ezra D."/>
            <person name="Gonzalez J."/>
            <person name="Henrissat B."/>
            <person name="Kuo A."/>
            <person name="Liang C."/>
            <person name="Lipzen A."/>
            <person name="Lutzoni F."/>
            <person name="Magnuson J."/>
            <person name="Mondo S."/>
            <person name="Nolan M."/>
            <person name="Ohm R."/>
            <person name="Pangilinan J."/>
            <person name="Park H.-J."/>
            <person name="Ramirez L."/>
            <person name="Alfaro M."/>
            <person name="Sun H."/>
            <person name="Tritt A."/>
            <person name="Yoshinaga Y."/>
            <person name="Zwiers L.-H."/>
            <person name="Turgeon B."/>
            <person name="Goodwin S."/>
            <person name="Spatafora J."/>
            <person name="Crous P."/>
            <person name="Grigoriev I."/>
        </authorList>
    </citation>
    <scope>NUCLEOTIDE SEQUENCE</scope>
    <source>
        <strain evidence="12">CBS 260.36</strain>
    </source>
</reference>
<evidence type="ECO:0000256" key="3">
    <source>
        <dbReference type="ARBA" id="ARBA00022448"/>
    </source>
</evidence>
<evidence type="ECO:0000256" key="9">
    <source>
        <dbReference type="SAM" id="MobiDB-lite"/>
    </source>
</evidence>